<reference evidence="2" key="2">
    <citation type="journal article" date="2023" name="Proc. Natl. Acad. Sci. U.S.A.">
        <title>A global phylogenomic analysis of the shiitake genus Lentinula.</title>
        <authorList>
            <person name="Sierra-Patev S."/>
            <person name="Min B."/>
            <person name="Naranjo-Ortiz M."/>
            <person name="Looney B."/>
            <person name="Konkel Z."/>
            <person name="Slot J.C."/>
            <person name="Sakamoto Y."/>
            <person name="Steenwyk J.L."/>
            <person name="Rokas A."/>
            <person name="Carro J."/>
            <person name="Camarero S."/>
            <person name="Ferreira P."/>
            <person name="Molpeceres G."/>
            <person name="Ruiz-Duenas F.J."/>
            <person name="Serrano A."/>
            <person name="Henrissat B."/>
            <person name="Drula E."/>
            <person name="Hughes K.W."/>
            <person name="Mata J.L."/>
            <person name="Ishikawa N.K."/>
            <person name="Vargas-Isla R."/>
            <person name="Ushijima S."/>
            <person name="Smith C.A."/>
            <person name="Donoghue J."/>
            <person name="Ahrendt S."/>
            <person name="Andreopoulos W."/>
            <person name="He G."/>
            <person name="LaButti K."/>
            <person name="Lipzen A."/>
            <person name="Ng V."/>
            <person name="Riley R."/>
            <person name="Sandor L."/>
            <person name="Barry K."/>
            <person name="Martinez A.T."/>
            <person name="Xiao Y."/>
            <person name="Gibbons J.G."/>
            <person name="Terashima K."/>
            <person name="Grigoriev I.V."/>
            <person name="Hibbett D."/>
        </authorList>
    </citation>
    <scope>NUCLEOTIDE SEQUENCE</scope>
    <source>
        <strain evidence="2">Sp2 HRB7682 ss15</strain>
    </source>
</reference>
<feature type="compositionally biased region" description="Polar residues" evidence="1">
    <location>
        <begin position="40"/>
        <end position="49"/>
    </location>
</feature>
<accession>A0A9W9AZ17</accession>
<reference evidence="2" key="1">
    <citation type="submission" date="2022-08" db="EMBL/GenBank/DDBJ databases">
        <authorList>
            <consortium name="DOE Joint Genome Institute"/>
            <person name="Min B."/>
            <person name="Riley R."/>
            <person name="Sierra-Patev S."/>
            <person name="Naranjo-Ortiz M."/>
            <person name="Looney B."/>
            <person name="Konkel Z."/>
            <person name="Slot J.C."/>
            <person name="Sakamoto Y."/>
            <person name="Steenwyk J.L."/>
            <person name="Rokas A."/>
            <person name="Carro J."/>
            <person name="Camarero S."/>
            <person name="Ferreira P."/>
            <person name="Molpeceres G."/>
            <person name="Ruiz-Duenas F.J."/>
            <person name="Serrano A."/>
            <person name="Henrissat B."/>
            <person name="Drula E."/>
            <person name="Hughes K.W."/>
            <person name="Mata J.L."/>
            <person name="Ishikawa N.K."/>
            <person name="Vargas-Isla R."/>
            <person name="Ushijima S."/>
            <person name="Smith C.A."/>
            <person name="Ahrendt S."/>
            <person name="Andreopoulos W."/>
            <person name="He G."/>
            <person name="Labutti K."/>
            <person name="Lipzen A."/>
            <person name="Ng V."/>
            <person name="Sandor L."/>
            <person name="Barry K."/>
            <person name="Martinez A.T."/>
            <person name="Xiao Y."/>
            <person name="Gibbons J.G."/>
            <person name="Terashima K."/>
            <person name="Hibbett D.S."/>
            <person name="Grigoriev I.V."/>
        </authorList>
    </citation>
    <scope>NUCLEOTIDE SEQUENCE</scope>
    <source>
        <strain evidence="2">Sp2 HRB7682 ss15</strain>
    </source>
</reference>
<evidence type="ECO:0000313" key="2">
    <source>
        <dbReference type="EMBL" id="KAJ4493148.1"/>
    </source>
</evidence>
<dbReference type="Proteomes" id="UP001150238">
    <property type="component" value="Unassembled WGS sequence"/>
</dbReference>
<feature type="region of interest" description="Disordered" evidence="1">
    <location>
        <begin position="70"/>
        <end position="107"/>
    </location>
</feature>
<comment type="caution">
    <text evidence="2">The sequence shown here is derived from an EMBL/GenBank/DDBJ whole genome shotgun (WGS) entry which is preliminary data.</text>
</comment>
<protein>
    <submittedName>
        <fullName evidence="2">Uncharacterized protein</fullName>
    </submittedName>
</protein>
<sequence length="180" mass="19992">MPTYTKPSWELPSPVKATPRPFPLSVLEMDNDNDPPATPRSAQRPSSQRMTRDANALVSAELSDSFNDARKGKYGLLNKSPRKSRDHEYPKMPTYANRVDSDRGYKTRHKHTLQAAFWKPQRANASGSSAMSKTAACADILSSPSPFTCTPRSISHPTSDVIIISDSEEELSQYHVRGQS</sequence>
<feature type="region of interest" description="Disordered" evidence="1">
    <location>
        <begin position="1"/>
        <end position="54"/>
    </location>
</feature>
<name>A0A9W9AZ17_9AGAR</name>
<gene>
    <name evidence="2" type="ORF">C8J55DRAFT_556144</name>
</gene>
<evidence type="ECO:0000256" key="1">
    <source>
        <dbReference type="SAM" id="MobiDB-lite"/>
    </source>
</evidence>
<evidence type="ECO:0000313" key="3">
    <source>
        <dbReference type="Proteomes" id="UP001150238"/>
    </source>
</evidence>
<organism evidence="2 3">
    <name type="scientific">Lentinula lateritia</name>
    <dbReference type="NCBI Taxonomy" id="40482"/>
    <lineage>
        <taxon>Eukaryota</taxon>
        <taxon>Fungi</taxon>
        <taxon>Dikarya</taxon>
        <taxon>Basidiomycota</taxon>
        <taxon>Agaricomycotina</taxon>
        <taxon>Agaricomycetes</taxon>
        <taxon>Agaricomycetidae</taxon>
        <taxon>Agaricales</taxon>
        <taxon>Marasmiineae</taxon>
        <taxon>Omphalotaceae</taxon>
        <taxon>Lentinula</taxon>
    </lineage>
</organism>
<dbReference type="AlphaFoldDB" id="A0A9W9AZ17"/>
<proteinExistence type="predicted"/>
<dbReference type="EMBL" id="JANVFS010000004">
    <property type="protein sequence ID" value="KAJ4493148.1"/>
    <property type="molecule type" value="Genomic_DNA"/>
</dbReference>